<dbReference type="Proteomes" id="UP001209681">
    <property type="component" value="Unassembled WGS sequence"/>
</dbReference>
<dbReference type="SUPFAM" id="SSF55874">
    <property type="entry name" value="ATPase domain of HSP90 chaperone/DNA topoisomerase II/histidine kinase"/>
    <property type="match status" value="1"/>
</dbReference>
<protein>
    <recommendedName>
        <fullName evidence="2">histidine kinase</fullName>
        <ecNumber evidence="2">2.7.13.3</ecNumber>
    </recommendedName>
</protein>
<dbReference type="PROSITE" id="PS50112">
    <property type="entry name" value="PAS"/>
    <property type="match status" value="1"/>
</dbReference>
<dbReference type="PANTHER" id="PTHR43065">
    <property type="entry name" value="SENSOR HISTIDINE KINASE"/>
    <property type="match status" value="1"/>
</dbReference>
<dbReference type="Gene3D" id="3.30.450.40">
    <property type="match status" value="1"/>
</dbReference>
<comment type="caution">
    <text evidence="10">The sequence shown here is derived from an EMBL/GenBank/DDBJ whole genome shotgun (WGS) entry which is preliminary data.</text>
</comment>
<dbReference type="InterPro" id="IPR036097">
    <property type="entry name" value="HisK_dim/P_sf"/>
</dbReference>
<dbReference type="InterPro" id="IPR029016">
    <property type="entry name" value="GAF-like_dom_sf"/>
</dbReference>
<dbReference type="PROSITE" id="PS50110">
    <property type="entry name" value="RESPONSE_REGULATORY"/>
    <property type="match status" value="1"/>
</dbReference>
<accession>A0ABT3NCN0</accession>
<dbReference type="InterPro" id="IPR000014">
    <property type="entry name" value="PAS"/>
</dbReference>
<dbReference type="SUPFAM" id="SSF55781">
    <property type="entry name" value="GAF domain-like"/>
    <property type="match status" value="1"/>
</dbReference>
<dbReference type="SMART" id="SM00065">
    <property type="entry name" value="GAF"/>
    <property type="match status" value="1"/>
</dbReference>
<dbReference type="Pfam" id="PF08448">
    <property type="entry name" value="PAS_4"/>
    <property type="match status" value="1"/>
</dbReference>
<dbReference type="InterPro" id="IPR003661">
    <property type="entry name" value="HisK_dim/P_dom"/>
</dbReference>
<dbReference type="Gene3D" id="1.10.287.130">
    <property type="match status" value="1"/>
</dbReference>
<dbReference type="SUPFAM" id="SSF47384">
    <property type="entry name" value="Homodimeric domain of signal transducing histidine kinase"/>
    <property type="match status" value="1"/>
</dbReference>
<dbReference type="PANTHER" id="PTHR43065:SF42">
    <property type="entry name" value="TWO-COMPONENT SENSOR PPRA"/>
    <property type="match status" value="1"/>
</dbReference>
<dbReference type="InterPro" id="IPR001789">
    <property type="entry name" value="Sig_transdc_resp-reg_receiver"/>
</dbReference>
<evidence type="ECO:0000256" key="4">
    <source>
        <dbReference type="ARBA" id="ARBA00022679"/>
    </source>
</evidence>
<feature type="domain" description="Histidine kinase" evidence="7">
    <location>
        <begin position="317"/>
        <end position="540"/>
    </location>
</feature>
<evidence type="ECO:0000256" key="1">
    <source>
        <dbReference type="ARBA" id="ARBA00000085"/>
    </source>
</evidence>
<keyword evidence="11" id="KW-1185">Reference proteome</keyword>
<dbReference type="Gene3D" id="3.30.565.10">
    <property type="entry name" value="Histidine kinase-like ATPase, C-terminal domain"/>
    <property type="match status" value="1"/>
</dbReference>
<dbReference type="Pfam" id="PF02518">
    <property type="entry name" value="HATPase_c"/>
    <property type="match status" value="1"/>
</dbReference>
<dbReference type="InterPro" id="IPR013656">
    <property type="entry name" value="PAS_4"/>
</dbReference>
<dbReference type="CDD" id="cd00130">
    <property type="entry name" value="PAS"/>
    <property type="match status" value="1"/>
</dbReference>
<evidence type="ECO:0000313" key="11">
    <source>
        <dbReference type="Proteomes" id="UP001209681"/>
    </source>
</evidence>
<dbReference type="InterPro" id="IPR011006">
    <property type="entry name" value="CheY-like_superfamily"/>
</dbReference>
<name>A0ABT3NCN0_9BACT</name>
<feature type="modified residue" description="4-aspartylphosphate" evidence="6">
    <location>
        <position position="611"/>
    </location>
</feature>
<gene>
    <name evidence="10" type="ORF">OOT00_14675</name>
</gene>
<reference evidence="10 11" key="1">
    <citation type="submission" date="2022-11" db="EMBL/GenBank/DDBJ databases">
        <title>Desulfobotulus tamanensis H1 sp. nov. - anaerobic, alkaliphilic, sulphate reducing bacterium isolated from terrestrial mud volcano.</title>
        <authorList>
            <person name="Frolova A."/>
            <person name="Merkel A.Y."/>
            <person name="Slobodkin A.I."/>
        </authorList>
    </citation>
    <scope>NUCLEOTIDE SEQUENCE [LARGE SCALE GENOMIC DNA]</scope>
    <source>
        <strain evidence="10 11">H1</strain>
    </source>
</reference>
<dbReference type="InterPro" id="IPR004358">
    <property type="entry name" value="Sig_transdc_His_kin-like_C"/>
</dbReference>
<dbReference type="Gene3D" id="3.40.50.2300">
    <property type="match status" value="1"/>
</dbReference>
<evidence type="ECO:0000256" key="3">
    <source>
        <dbReference type="ARBA" id="ARBA00022553"/>
    </source>
</evidence>
<dbReference type="SMART" id="SM00388">
    <property type="entry name" value="HisKA"/>
    <property type="match status" value="1"/>
</dbReference>
<evidence type="ECO:0000259" key="7">
    <source>
        <dbReference type="PROSITE" id="PS50109"/>
    </source>
</evidence>
<keyword evidence="4" id="KW-0808">Transferase</keyword>
<dbReference type="SUPFAM" id="SSF55785">
    <property type="entry name" value="PYP-like sensor domain (PAS domain)"/>
    <property type="match status" value="1"/>
</dbReference>
<keyword evidence="5" id="KW-0418">Kinase</keyword>
<feature type="domain" description="Response regulatory" evidence="8">
    <location>
        <begin position="560"/>
        <end position="676"/>
    </location>
</feature>
<dbReference type="SMART" id="SM00387">
    <property type="entry name" value="HATPase_c"/>
    <property type="match status" value="1"/>
</dbReference>
<dbReference type="RefSeq" id="WP_265426165.1">
    <property type="nucleotide sequence ID" value="NZ_JAPFPW010000025.1"/>
</dbReference>
<evidence type="ECO:0000256" key="5">
    <source>
        <dbReference type="ARBA" id="ARBA00022777"/>
    </source>
</evidence>
<organism evidence="10 11">
    <name type="scientific">Desulfobotulus pelophilus</name>
    <dbReference type="NCBI Taxonomy" id="2823377"/>
    <lineage>
        <taxon>Bacteria</taxon>
        <taxon>Pseudomonadati</taxon>
        <taxon>Thermodesulfobacteriota</taxon>
        <taxon>Desulfobacteria</taxon>
        <taxon>Desulfobacterales</taxon>
        <taxon>Desulfobacteraceae</taxon>
        <taxon>Desulfobotulus</taxon>
    </lineage>
</organism>
<evidence type="ECO:0000256" key="6">
    <source>
        <dbReference type="PROSITE-ProRule" id="PRU00169"/>
    </source>
</evidence>
<dbReference type="EMBL" id="JAPFPW010000025">
    <property type="protein sequence ID" value="MCW7755230.1"/>
    <property type="molecule type" value="Genomic_DNA"/>
</dbReference>
<dbReference type="InterPro" id="IPR003594">
    <property type="entry name" value="HATPase_dom"/>
</dbReference>
<dbReference type="Pfam" id="PF13185">
    <property type="entry name" value="GAF_2"/>
    <property type="match status" value="1"/>
</dbReference>
<proteinExistence type="predicted"/>
<keyword evidence="3 6" id="KW-0597">Phosphoprotein</keyword>
<comment type="catalytic activity">
    <reaction evidence="1">
        <text>ATP + protein L-histidine = ADP + protein N-phospho-L-histidine.</text>
        <dbReference type="EC" id="2.7.13.3"/>
    </reaction>
</comment>
<dbReference type="InterPro" id="IPR003018">
    <property type="entry name" value="GAF"/>
</dbReference>
<dbReference type="InterPro" id="IPR035965">
    <property type="entry name" value="PAS-like_dom_sf"/>
</dbReference>
<evidence type="ECO:0000313" key="10">
    <source>
        <dbReference type="EMBL" id="MCW7755230.1"/>
    </source>
</evidence>
<dbReference type="CDD" id="cd00082">
    <property type="entry name" value="HisKA"/>
    <property type="match status" value="1"/>
</dbReference>
<dbReference type="Gene3D" id="3.30.450.20">
    <property type="entry name" value="PAS domain"/>
    <property type="match status" value="1"/>
</dbReference>
<dbReference type="InterPro" id="IPR005467">
    <property type="entry name" value="His_kinase_dom"/>
</dbReference>
<dbReference type="PROSITE" id="PS50109">
    <property type="entry name" value="HIS_KIN"/>
    <property type="match status" value="1"/>
</dbReference>
<evidence type="ECO:0000259" key="9">
    <source>
        <dbReference type="PROSITE" id="PS50112"/>
    </source>
</evidence>
<evidence type="ECO:0000256" key="2">
    <source>
        <dbReference type="ARBA" id="ARBA00012438"/>
    </source>
</evidence>
<dbReference type="Pfam" id="PF00072">
    <property type="entry name" value="Response_reg"/>
    <property type="match status" value="1"/>
</dbReference>
<dbReference type="SMART" id="SM00448">
    <property type="entry name" value="REC"/>
    <property type="match status" value="1"/>
</dbReference>
<dbReference type="EC" id="2.7.13.3" evidence="2"/>
<evidence type="ECO:0000259" key="8">
    <source>
        <dbReference type="PROSITE" id="PS50110"/>
    </source>
</evidence>
<dbReference type="SUPFAM" id="SSF52172">
    <property type="entry name" value="CheY-like"/>
    <property type="match status" value="1"/>
</dbReference>
<sequence length="677" mass="75565">MHNTLSTKLLTELPLSMALYDEHQTILWANKAYTKMTGLPLEEIIGMKCHAPWGFTATCPHCPITEAMEKNGMVQADLTLDNQPEWCHARLGCRIKTSMVKDDAGKPIAIMAVFLDLADHILRQRRQDKTVAAFTRLLDYATSHNSMNDLLQEFLDEAETLTESEIGFYHFVGQDQATITLQVWSTRTHKICKAPGAGQHYPVEQAGVWVECIHKGSPVIHNDYLSLPHRKGLPAGHTAVIRELVVPVIRNGKIVAVLGVGNKKQDYDEQDVRVVEQLADMLWETVVRKKAEEENEKLQTRYAQAQRTELVGRLAGGIAHDFNNMLGIIIGHTDLALEIQNPPEGLKKDLLEIRNAAERSAGLTRQLLAFARQQTIAPQTLHLNAAIQQMLSMLRRLIGEDIELLWLPGPHLGFVKIDPSQLDQILANLCVNARDAIQSTGRITIETGNVSLDEHYCSHNPEFRQGDYVMLAVSDNGCGISKEALYHIFEPFFTTKKEGQGTGLGLATIYGIIKQNNGFIHVYSEPEMGSTFRIYFPREDKMNAEKKPSPATAAAGERKTILLVEDEISMLNLCTRMLKSLGYQVLSAGTPREALSCSGSFPGRIDLVVSDVVMPDMNGRELATLLEQERPDLKVLFMSGYTANVIAHHGILKEGIHFLQKPFSRQELNAKIQEILM</sequence>
<dbReference type="PRINTS" id="PR00344">
    <property type="entry name" value="BCTRLSENSOR"/>
</dbReference>
<dbReference type="InterPro" id="IPR036890">
    <property type="entry name" value="HATPase_C_sf"/>
</dbReference>
<feature type="domain" description="PAS" evidence="9">
    <location>
        <begin position="8"/>
        <end position="46"/>
    </location>
</feature>